<accession>A0AAV7AGZ8</accession>
<feature type="region of interest" description="Disordered" evidence="2">
    <location>
        <begin position="1"/>
        <end position="27"/>
    </location>
</feature>
<evidence type="ECO:0000313" key="4">
    <source>
        <dbReference type="Proteomes" id="UP000824782"/>
    </source>
</evidence>
<evidence type="ECO:0000256" key="1">
    <source>
        <dbReference type="SAM" id="Coils"/>
    </source>
</evidence>
<protein>
    <submittedName>
        <fullName evidence="3">Uncharacterized protein</fullName>
    </submittedName>
</protein>
<gene>
    <name evidence="3" type="ORF">GDO81_017322</name>
</gene>
<sequence length="206" mass="23872">DNGRPTKVKAWQKTSDRQAKKNCDLDADKLKRSGSMTYSRQPLSSLMSQCMRIEEENASMLRQIMRNEEEAMKSATQKLQQYDRAGSNVCAVQAWIDHQVRDAQQDLELTRKSGKERLNELRLQLKNYEENIQEVQKDLQDLRNYRDRGHSVKALQAAELERQLQVMSKLHKDQAADVEALAQTEIENLLESHYKLKDNVLQGVVE</sequence>
<feature type="compositionally biased region" description="Basic and acidic residues" evidence="2">
    <location>
        <begin position="14"/>
        <end position="27"/>
    </location>
</feature>
<dbReference type="Proteomes" id="UP000824782">
    <property type="component" value="Unassembled WGS sequence"/>
</dbReference>
<reference evidence="3" key="1">
    <citation type="thesis" date="2020" institute="ProQuest LLC" country="789 East Eisenhower Parkway, Ann Arbor, MI, USA">
        <title>Comparative Genomics and Chromosome Evolution.</title>
        <authorList>
            <person name="Mudd A.B."/>
        </authorList>
    </citation>
    <scope>NUCLEOTIDE SEQUENCE</scope>
    <source>
        <strain evidence="3">237g6f4</strain>
        <tissue evidence="3">Blood</tissue>
    </source>
</reference>
<evidence type="ECO:0000256" key="2">
    <source>
        <dbReference type="SAM" id="MobiDB-lite"/>
    </source>
</evidence>
<dbReference type="PANTHER" id="PTHR28574:SF1">
    <property type="entry name" value="RIKEN CDNA 6820408C15 GENE"/>
    <property type="match status" value="1"/>
</dbReference>
<dbReference type="InterPro" id="IPR029236">
    <property type="entry name" value="DUF4618"/>
</dbReference>
<keyword evidence="1" id="KW-0175">Coiled coil</keyword>
<keyword evidence="4" id="KW-1185">Reference proteome</keyword>
<comment type="caution">
    <text evidence="3">The sequence shown here is derived from an EMBL/GenBank/DDBJ whole genome shotgun (WGS) entry which is preliminary data.</text>
</comment>
<feature type="coiled-coil region" evidence="1">
    <location>
        <begin position="43"/>
        <end position="145"/>
    </location>
</feature>
<dbReference type="AlphaFoldDB" id="A0AAV7AGZ8"/>
<name>A0AAV7AGZ8_ENGPU</name>
<proteinExistence type="predicted"/>
<feature type="non-terminal residue" evidence="3">
    <location>
        <position position="1"/>
    </location>
</feature>
<dbReference type="EMBL" id="WNYA01000008">
    <property type="protein sequence ID" value="KAG8559383.1"/>
    <property type="molecule type" value="Genomic_DNA"/>
</dbReference>
<feature type="non-terminal residue" evidence="3">
    <location>
        <position position="206"/>
    </location>
</feature>
<dbReference type="PANTHER" id="PTHR28574">
    <property type="entry name" value="RIKEN CDNA 6820408C15"/>
    <property type="match status" value="1"/>
</dbReference>
<organism evidence="3 4">
    <name type="scientific">Engystomops pustulosus</name>
    <name type="common">Tungara frog</name>
    <name type="synonym">Physalaemus pustulosus</name>
    <dbReference type="NCBI Taxonomy" id="76066"/>
    <lineage>
        <taxon>Eukaryota</taxon>
        <taxon>Metazoa</taxon>
        <taxon>Chordata</taxon>
        <taxon>Craniata</taxon>
        <taxon>Vertebrata</taxon>
        <taxon>Euteleostomi</taxon>
        <taxon>Amphibia</taxon>
        <taxon>Batrachia</taxon>
        <taxon>Anura</taxon>
        <taxon>Neobatrachia</taxon>
        <taxon>Hyloidea</taxon>
        <taxon>Leptodactylidae</taxon>
        <taxon>Leiuperinae</taxon>
        <taxon>Engystomops</taxon>
    </lineage>
</organism>
<dbReference type="Pfam" id="PF15397">
    <property type="entry name" value="DUF4618"/>
    <property type="match status" value="1"/>
</dbReference>
<evidence type="ECO:0000313" key="3">
    <source>
        <dbReference type="EMBL" id="KAG8559383.1"/>
    </source>
</evidence>